<feature type="transmembrane region" description="Helical" evidence="5">
    <location>
        <begin position="285"/>
        <end position="302"/>
    </location>
</feature>
<feature type="transmembrane region" description="Helical" evidence="5">
    <location>
        <begin position="358"/>
        <end position="378"/>
    </location>
</feature>
<feature type="domain" description="O-antigen ligase-related" evidence="6">
    <location>
        <begin position="246"/>
        <end position="373"/>
    </location>
</feature>
<proteinExistence type="predicted"/>
<reference evidence="7 8" key="1">
    <citation type="submission" date="2021-03" db="EMBL/GenBank/DDBJ databases">
        <title>Actinoplanes flavus sp. nov., a novel actinomycete isolated from Coconut Palm rhizosphere soil.</title>
        <authorList>
            <person name="Luo X."/>
        </authorList>
    </citation>
    <scope>NUCLEOTIDE SEQUENCE [LARGE SCALE GENOMIC DNA]</scope>
    <source>
        <strain evidence="7 8">NEAU-H7</strain>
    </source>
</reference>
<dbReference type="GO" id="GO:0016874">
    <property type="term" value="F:ligase activity"/>
    <property type="evidence" value="ECO:0007669"/>
    <property type="project" value="UniProtKB-KW"/>
</dbReference>
<organism evidence="7 8">
    <name type="scientific">Actinoplanes flavus</name>
    <dbReference type="NCBI Taxonomy" id="2820290"/>
    <lineage>
        <taxon>Bacteria</taxon>
        <taxon>Bacillati</taxon>
        <taxon>Actinomycetota</taxon>
        <taxon>Actinomycetes</taxon>
        <taxon>Micromonosporales</taxon>
        <taxon>Micromonosporaceae</taxon>
        <taxon>Actinoplanes</taxon>
    </lineage>
</organism>
<evidence type="ECO:0000256" key="4">
    <source>
        <dbReference type="ARBA" id="ARBA00023136"/>
    </source>
</evidence>
<dbReference type="InterPro" id="IPR051533">
    <property type="entry name" value="WaaL-like"/>
</dbReference>
<keyword evidence="8" id="KW-1185">Reference proteome</keyword>
<feature type="transmembrane region" description="Helical" evidence="5">
    <location>
        <begin position="423"/>
        <end position="442"/>
    </location>
</feature>
<comment type="caution">
    <text evidence="7">The sequence shown here is derived from an EMBL/GenBank/DDBJ whole genome shotgun (WGS) entry which is preliminary data.</text>
</comment>
<evidence type="ECO:0000256" key="2">
    <source>
        <dbReference type="ARBA" id="ARBA00022692"/>
    </source>
</evidence>
<feature type="transmembrane region" description="Helical" evidence="5">
    <location>
        <begin position="90"/>
        <end position="110"/>
    </location>
</feature>
<evidence type="ECO:0000256" key="1">
    <source>
        <dbReference type="ARBA" id="ARBA00004141"/>
    </source>
</evidence>
<comment type="subcellular location">
    <subcellularLocation>
        <location evidence="1">Membrane</location>
        <topology evidence="1">Multi-pass membrane protein</topology>
    </subcellularLocation>
</comment>
<gene>
    <name evidence="7" type="ORF">J5X75_38015</name>
</gene>
<feature type="transmembrane region" description="Helical" evidence="5">
    <location>
        <begin position="263"/>
        <end position="278"/>
    </location>
</feature>
<dbReference type="PANTHER" id="PTHR37422:SF13">
    <property type="entry name" value="LIPOPOLYSACCHARIDE BIOSYNTHESIS PROTEIN PA4999-RELATED"/>
    <property type="match status" value="1"/>
</dbReference>
<feature type="transmembrane region" description="Helical" evidence="5">
    <location>
        <begin position="209"/>
        <end position="229"/>
    </location>
</feature>
<dbReference type="InterPro" id="IPR007016">
    <property type="entry name" value="O-antigen_ligase-rel_domated"/>
</dbReference>
<name>A0ABS3UXK6_9ACTN</name>
<keyword evidence="3 5" id="KW-1133">Transmembrane helix</keyword>
<evidence type="ECO:0000259" key="6">
    <source>
        <dbReference type="Pfam" id="PF04932"/>
    </source>
</evidence>
<feature type="transmembrane region" description="Helical" evidence="5">
    <location>
        <begin position="33"/>
        <end position="52"/>
    </location>
</feature>
<keyword evidence="2 5" id="KW-0812">Transmembrane</keyword>
<feature type="transmembrane region" description="Helical" evidence="5">
    <location>
        <begin position="122"/>
        <end position="139"/>
    </location>
</feature>
<feature type="transmembrane region" description="Helical" evidence="5">
    <location>
        <begin position="151"/>
        <end position="172"/>
    </location>
</feature>
<evidence type="ECO:0000256" key="5">
    <source>
        <dbReference type="SAM" id="Phobius"/>
    </source>
</evidence>
<evidence type="ECO:0000256" key="3">
    <source>
        <dbReference type="ARBA" id="ARBA00022989"/>
    </source>
</evidence>
<dbReference type="RefSeq" id="WP_208472560.1">
    <property type="nucleotide sequence ID" value="NZ_JAGFNS010000037.1"/>
</dbReference>
<accession>A0ABS3UXK6</accession>
<dbReference type="EMBL" id="JAGFNS010000037">
    <property type="protein sequence ID" value="MBO3743310.1"/>
    <property type="molecule type" value="Genomic_DNA"/>
</dbReference>
<dbReference type="Pfam" id="PF04932">
    <property type="entry name" value="Wzy_C"/>
    <property type="match status" value="1"/>
</dbReference>
<feature type="transmembrane region" description="Helical" evidence="5">
    <location>
        <begin position="399"/>
        <end position="417"/>
    </location>
</feature>
<keyword evidence="4 5" id="KW-0472">Membrane</keyword>
<evidence type="ECO:0000313" key="7">
    <source>
        <dbReference type="EMBL" id="MBO3743310.1"/>
    </source>
</evidence>
<keyword evidence="7" id="KW-0436">Ligase</keyword>
<dbReference type="Proteomes" id="UP000679690">
    <property type="component" value="Unassembled WGS sequence"/>
</dbReference>
<sequence length="459" mass="50454">MTSSAVHPVDLEPSLIAPGTYTSRRLQVRLDTATVIAFLVCLLYCLPAALIVPGLTFAGRPALVVAMGLFAWWLIARLSPTLFLMGPQPLRWAMLFYLVSMLLSYISGMLRGLPSLEANRQNFTLLVTFQFIGLVLMAADGVNNWDRLRKVLRVFVWAAAFMAVIGLIQSLFEYDIAQRLIVPGLEIKAEMADFQKRGDEGLFRVAGTAIHYIEFSTVLAMAVPFGLHFAMYSPAKAGRRFYAALTAVIAAAVPIAISRTGVLALGVAMTVMFFAWSWRLRYNMLLITVVALGAMTVLRPGLLGTLKSMFLMADQDPSITGRTEDYEMVSHWFSQRPWLGRGPGTLIPDLYIMLDNQWLMSLVTTGIVGVLALAALHVTCIAQAGMALRRSTAAEDKHLCAALISSQVVAILVGATFDSFSFTTFAFTLALMSGLAGAVWRFTHPTRVIRTSHVKRLFE</sequence>
<feature type="transmembrane region" description="Helical" evidence="5">
    <location>
        <begin position="58"/>
        <end position="78"/>
    </location>
</feature>
<evidence type="ECO:0000313" key="8">
    <source>
        <dbReference type="Proteomes" id="UP000679690"/>
    </source>
</evidence>
<dbReference type="PANTHER" id="PTHR37422">
    <property type="entry name" value="TEICHURONIC ACID BIOSYNTHESIS PROTEIN TUAE"/>
    <property type="match status" value="1"/>
</dbReference>
<feature type="transmembrane region" description="Helical" evidence="5">
    <location>
        <begin position="241"/>
        <end position="257"/>
    </location>
</feature>
<protein>
    <submittedName>
        <fullName evidence="7">O-antigen ligase family protein</fullName>
    </submittedName>
</protein>